<dbReference type="Proteomes" id="UP001165289">
    <property type="component" value="Unassembled WGS sequence"/>
</dbReference>
<name>A0AAV7JPY0_9METZ</name>
<organism evidence="1 2">
    <name type="scientific">Oopsacas minuta</name>
    <dbReference type="NCBI Taxonomy" id="111878"/>
    <lineage>
        <taxon>Eukaryota</taxon>
        <taxon>Metazoa</taxon>
        <taxon>Porifera</taxon>
        <taxon>Hexactinellida</taxon>
        <taxon>Hexasterophora</taxon>
        <taxon>Lyssacinosida</taxon>
        <taxon>Leucopsacidae</taxon>
        <taxon>Oopsacas</taxon>
    </lineage>
</organism>
<accession>A0AAV7JPY0</accession>
<protein>
    <submittedName>
        <fullName evidence="1">Uncharacterized protein</fullName>
    </submittedName>
</protein>
<sequence length="95" mass="11103">MVQRKGYEGNGMTDRDEKRYVMNMFLDECKSIYPNEHPIYDGRAIMYTKRQLMGSSPLLKHVVEWRDPEDGRNGVKRKAHVILKPANKLVFYSPG</sequence>
<reference evidence="1 2" key="1">
    <citation type="journal article" date="2023" name="BMC Biol.">
        <title>The compact genome of the sponge Oopsacas minuta (Hexactinellida) is lacking key metazoan core genes.</title>
        <authorList>
            <person name="Santini S."/>
            <person name="Schenkelaars Q."/>
            <person name="Jourda C."/>
            <person name="Duchesne M."/>
            <person name="Belahbib H."/>
            <person name="Rocher C."/>
            <person name="Selva M."/>
            <person name="Riesgo A."/>
            <person name="Vervoort M."/>
            <person name="Leys S.P."/>
            <person name="Kodjabachian L."/>
            <person name="Le Bivic A."/>
            <person name="Borchiellini C."/>
            <person name="Claverie J.M."/>
            <person name="Renard E."/>
        </authorList>
    </citation>
    <scope>NUCLEOTIDE SEQUENCE [LARGE SCALE GENOMIC DNA]</scope>
    <source>
        <strain evidence="1">SPO-2</strain>
    </source>
</reference>
<evidence type="ECO:0000313" key="2">
    <source>
        <dbReference type="Proteomes" id="UP001165289"/>
    </source>
</evidence>
<dbReference type="AlphaFoldDB" id="A0AAV7JPY0"/>
<gene>
    <name evidence="1" type="ORF">LOD99_5726</name>
</gene>
<dbReference type="EMBL" id="JAKMXF010000309">
    <property type="protein sequence ID" value="KAI6650886.1"/>
    <property type="molecule type" value="Genomic_DNA"/>
</dbReference>
<evidence type="ECO:0000313" key="1">
    <source>
        <dbReference type="EMBL" id="KAI6650886.1"/>
    </source>
</evidence>
<keyword evidence="2" id="KW-1185">Reference proteome</keyword>
<comment type="caution">
    <text evidence="1">The sequence shown here is derived from an EMBL/GenBank/DDBJ whole genome shotgun (WGS) entry which is preliminary data.</text>
</comment>
<proteinExistence type="predicted"/>